<organism evidence="2 3">
    <name type="scientific">Thecamonas trahens ATCC 50062</name>
    <dbReference type="NCBI Taxonomy" id="461836"/>
    <lineage>
        <taxon>Eukaryota</taxon>
        <taxon>Apusozoa</taxon>
        <taxon>Apusomonadida</taxon>
        <taxon>Apusomonadidae</taxon>
        <taxon>Thecamonas</taxon>
    </lineage>
</organism>
<dbReference type="GeneID" id="25565131"/>
<name>A0A0L0DFF2_THETB</name>
<dbReference type="AlphaFoldDB" id="A0A0L0DFF2"/>
<dbReference type="SUPFAM" id="SSF75011">
    <property type="entry name" value="3-carboxy-cis,cis-mucoante lactonizing enzyme"/>
    <property type="match status" value="1"/>
</dbReference>
<feature type="transmembrane region" description="Helical" evidence="1">
    <location>
        <begin position="364"/>
        <end position="384"/>
    </location>
</feature>
<dbReference type="InterPro" id="IPR015943">
    <property type="entry name" value="WD40/YVTN_repeat-like_dom_sf"/>
</dbReference>
<dbReference type="Proteomes" id="UP000054408">
    <property type="component" value="Unassembled WGS sequence"/>
</dbReference>
<dbReference type="RefSeq" id="XP_013757209.1">
    <property type="nucleotide sequence ID" value="XM_013901755.1"/>
</dbReference>
<keyword evidence="3" id="KW-1185">Reference proteome</keyword>
<reference evidence="2 3" key="1">
    <citation type="submission" date="2010-05" db="EMBL/GenBank/DDBJ databases">
        <title>The Genome Sequence of Thecamonas trahens ATCC 50062.</title>
        <authorList>
            <consortium name="The Broad Institute Genome Sequencing Platform"/>
            <person name="Russ C."/>
            <person name="Cuomo C."/>
            <person name="Shea T."/>
            <person name="Young S.K."/>
            <person name="Zeng Q."/>
            <person name="Koehrsen M."/>
            <person name="Haas B."/>
            <person name="Borodovsky M."/>
            <person name="Guigo R."/>
            <person name="Alvarado L."/>
            <person name="Berlin A."/>
            <person name="Bochicchio J."/>
            <person name="Borenstein D."/>
            <person name="Chapman S."/>
            <person name="Chen Z."/>
            <person name="Freedman E."/>
            <person name="Gellesch M."/>
            <person name="Goldberg J."/>
            <person name="Griggs A."/>
            <person name="Gujja S."/>
            <person name="Heilman E."/>
            <person name="Heiman D."/>
            <person name="Hepburn T."/>
            <person name="Howarth C."/>
            <person name="Jen D."/>
            <person name="Larson L."/>
            <person name="Mehta T."/>
            <person name="Park D."/>
            <person name="Pearson M."/>
            <person name="Roberts A."/>
            <person name="Saif S."/>
            <person name="Shenoy N."/>
            <person name="Sisk P."/>
            <person name="Stolte C."/>
            <person name="Sykes S."/>
            <person name="Thomson T."/>
            <person name="Walk T."/>
            <person name="White J."/>
            <person name="Yandava C."/>
            <person name="Burger G."/>
            <person name="Gray M.W."/>
            <person name="Holland P.W.H."/>
            <person name="King N."/>
            <person name="Lang F.B.F."/>
            <person name="Roger A.J."/>
            <person name="Ruiz-Trillo I."/>
            <person name="Lander E."/>
            <person name="Nusbaum C."/>
        </authorList>
    </citation>
    <scope>NUCLEOTIDE SEQUENCE [LARGE SCALE GENOMIC DNA]</scope>
    <source>
        <strain evidence="2 3">ATCC 50062</strain>
    </source>
</reference>
<sequence>MPLERAALGVRPPASPPLHTTVAVAWSGDGEAVATAHGGEHVVAVWAMPALSLVAVLSGCRRTPYSIAFAGHTPHAWTLVAVDLGSKLRVWRVAKADGAVTVLAEVDLGGGAASSLSIAPGWALGHPTPGVIATTVFGASVWDGASTSTVRATALEAKLPVVAIRRIARVLHCGTAVLVAYTMPRPSRHQEPRTLDVGAWVRSGASSELVPATADSVERVTVDARHGNVHTSVMKLFTLVGDSLRCELRIAEAAVFIDASVATCPDSRLLAASMLHARGFRVEVFHLRGRARGSRACVLPVTPRPAAAVSLASGGARLALVASSRDPLRGVSNVAEVWAVNGAHLLARLRLWAMPNVVSFAPDGLALLVGTTTGSFVIIAVIVFRQ</sequence>
<accession>A0A0L0DFF2</accession>
<keyword evidence="1" id="KW-0812">Transmembrane</keyword>
<proteinExistence type="predicted"/>
<keyword evidence="1" id="KW-1133">Transmembrane helix</keyword>
<evidence type="ECO:0000313" key="2">
    <source>
        <dbReference type="EMBL" id="KNC50043.1"/>
    </source>
</evidence>
<keyword evidence="1" id="KW-0472">Membrane</keyword>
<dbReference type="EMBL" id="GL349459">
    <property type="protein sequence ID" value="KNC50043.1"/>
    <property type="molecule type" value="Genomic_DNA"/>
</dbReference>
<protein>
    <submittedName>
        <fullName evidence="2">Uncharacterized protein</fullName>
    </submittedName>
</protein>
<evidence type="ECO:0000256" key="1">
    <source>
        <dbReference type="SAM" id="Phobius"/>
    </source>
</evidence>
<dbReference type="Gene3D" id="2.130.10.10">
    <property type="entry name" value="YVTN repeat-like/Quinoprotein amine dehydrogenase"/>
    <property type="match status" value="1"/>
</dbReference>
<evidence type="ECO:0000313" key="3">
    <source>
        <dbReference type="Proteomes" id="UP000054408"/>
    </source>
</evidence>
<dbReference type="OrthoDB" id="6363363at2759"/>
<gene>
    <name evidence="2" type="ORF">AMSG_05804</name>
</gene>